<dbReference type="PANTHER" id="PTHR11051">
    <property type="entry name" value="GLYCOSYL HYDROLASE-RELATED"/>
    <property type="match status" value="1"/>
</dbReference>
<dbReference type="Proteomes" id="UP001549291">
    <property type="component" value="Unassembled WGS sequence"/>
</dbReference>
<dbReference type="GO" id="GO:0047402">
    <property type="term" value="F:protein-glucosylgalactosylhydroxylysine glucosidase activity"/>
    <property type="evidence" value="ECO:0007669"/>
    <property type="project" value="UniProtKB-EC"/>
</dbReference>
<dbReference type="InterPro" id="IPR012341">
    <property type="entry name" value="6hp_glycosidase-like_sf"/>
</dbReference>
<dbReference type="PANTHER" id="PTHR11051:SF8">
    <property type="entry name" value="PROTEIN-GLUCOSYLGALACTOSYLHYDROXYLYSINE GLUCOSIDASE"/>
    <property type="match status" value="1"/>
</dbReference>
<dbReference type="EMBL" id="JBEPTQ010000001">
    <property type="protein sequence ID" value="MET4716045.1"/>
    <property type="molecule type" value="Genomic_DNA"/>
</dbReference>
<name>A0ABV2RGI3_BRAJP</name>
<dbReference type="Gene3D" id="2.70.98.40">
    <property type="entry name" value="Glycoside hydrolase, family 65, N-terminal domain"/>
    <property type="match status" value="1"/>
</dbReference>
<sequence length="690" mass="76096">MDGPISPRPVAGSAGNELPAYMSNGVVGLKVRDNPLTPGMALVSGFSGEHAERKIEAAALAPYPIAGDICLEEIWMSDAPQCVRVVDQAYDFLTAELTTRLNFIVGGHQAEVEVMSFCSREQPTVVCQEIAIRVDAASDLKVRARITLSGIEGRALRYNRDTPGEAKPSCDGSLLWESAGAISTCGLAYVTEFVGDDINPQRPPLDGEGLRSEYTLRARRGRQYKLRQLVSLVPSALHNQPDYQAARLIAMTANIGFNAIRKNNRACWAELWKSRIRLVGAEKRWQAMADAAFFYLMSSSHSSSPSSTSMFGLATWHDYHYYFGHVMWDIETFCVPPLIFLQPNAARGILDYRIRNLDSARSNARLMGRRGLQFPWESAPSSGEEAAPMPGSAAWREDHASLDVARAFALCADVTGDDAFLRDKAWPVLSGVAEWIKSRVTKRRGKYEIRASMGIAERKSPSDNAVFTNISSRTILLGAISVAERLNKPVDPAWLEIATKLVVPKRGKVVISHDAFRVDEEKAATPDPLMGIFPLGCGFDEATEQATLAFYLKIAKRYIGSPMLSALYGVWAARTGNRRLSLEMLERGYGDFCTGRFTQTLEYRKDVFPEQPPAGPFFANLGGFLLGLILGFPKIQPGPDNPQDWCKGPITLPAGWHSIEIDRIWIRGQPWRLLAAQGEPCARLQPIGRA</sequence>
<keyword evidence="2" id="KW-0326">Glycosidase</keyword>
<dbReference type="InterPro" id="IPR005195">
    <property type="entry name" value="Glyco_hydro_65_M"/>
</dbReference>
<dbReference type="EC" id="3.2.1.107" evidence="2"/>
<gene>
    <name evidence="2" type="ORF">ABIF63_000148</name>
</gene>
<accession>A0ABV2RGI3</accession>
<evidence type="ECO:0000313" key="2">
    <source>
        <dbReference type="EMBL" id="MET4716045.1"/>
    </source>
</evidence>
<organism evidence="2 3">
    <name type="scientific">Bradyrhizobium japonicum</name>
    <dbReference type="NCBI Taxonomy" id="375"/>
    <lineage>
        <taxon>Bacteria</taxon>
        <taxon>Pseudomonadati</taxon>
        <taxon>Pseudomonadota</taxon>
        <taxon>Alphaproteobacteria</taxon>
        <taxon>Hyphomicrobiales</taxon>
        <taxon>Nitrobacteraceae</taxon>
        <taxon>Bradyrhizobium</taxon>
    </lineage>
</organism>
<dbReference type="SUPFAM" id="SSF48208">
    <property type="entry name" value="Six-hairpin glycosidases"/>
    <property type="match status" value="1"/>
</dbReference>
<keyword evidence="3" id="KW-1185">Reference proteome</keyword>
<feature type="domain" description="Glycoside hydrolase family 65 central catalytic" evidence="1">
    <location>
        <begin position="322"/>
        <end position="507"/>
    </location>
</feature>
<dbReference type="Pfam" id="PF03632">
    <property type="entry name" value="Glyco_hydro_65m"/>
    <property type="match status" value="1"/>
</dbReference>
<dbReference type="RefSeq" id="WP_253574810.1">
    <property type="nucleotide sequence ID" value="NZ_CP169753.1"/>
</dbReference>
<reference evidence="2 3" key="1">
    <citation type="submission" date="2024-06" db="EMBL/GenBank/DDBJ databases">
        <title>Genomic Encyclopedia of Type Strains, Phase V (KMG-V): Genome sequencing to study the core and pangenomes of soil and plant-associated prokaryotes.</title>
        <authorList>
            <person name="Whitman W."/>
        </authorList>
    </citation>
    <scope>NUCLEOTIDE SEQUENCE [LARGE SCALE GENOMIC DNA]</scope>
    <source>
        <strain evidence="2 3">USDA 160</strain>
    </source>
</reference>
<evidence type="ECO:0000313" key="3">
    <source>
        <dbReference type="Proteomes" id="UP001549291"/>
    </source>
</evidence>
<keyword evidence="2" id="KW-0378">Hydrolase</keyword>
<dbReference type="InterPro" id="IPR037018">
    <property type="entry name" value="GH65_N"/>
</dbReference>
<evidence type="ECO:0000259" key="1">
    <source>
        <dbReference type="Pfam" id="PF03632"/>
    </source>
</evidence>
<proteinExistence type="predicted"/>
<dbReference type="InterPro" id="IPR008928">
    <property type="entry name" value="6-hairpin_glycosidase_sf"/>
</dbReference>
<comment type="caution">
    <text evidence="2">The sequence shown here is derived from an EMBL/GenBank/DDBJ whole genome shotgun (WGS) entry which is preliminary data.</text>
</comment>
<protein>
    <submittedName>
        <fullName evidence="2">Trehalose/maltose hydrolase-like predicted phosphorylase</fullName>
        <ecNumber evidence="2">3.2.1.107</ecNumber>
    </submittedName>
</protein>
<dbReference type="Gene3D" id="1.50.10.10">
    <property type="match status" value="1"/>
</dbReference>